<dbReference type="EMBL" id="QAYL01000001">
    <property type="protein sequence ID" value="RFD27103.1"/>
    <property type="molecule type" value="Genomic_DNA"/>
</dbReference>
<dbReference type="Proteomes" id="UP000258522">
    <property type="component" value="Unassembled WGS sequence"/>
</dbReference>
<organism evidence="1 2">
    <name type="scientific">Mycobacterium uberis</name>
    <dbReference type="NCBI Taxonomy" id="2162698"/>
    <lineage>
        <taxon>Bacteria</taxon>
        <taxon>Bacillati</taxon>
        <taxon>Actinomycetota</taxon>
        <taxon>Actinomycetes</taxon>
        <taxon>Mycobacteriales</taxon>
        <taxon>Mycobacteriaceae</taxon>
        <taxon>Mycobacterium</taxon>
    </lineage>
</organism>
<proteinExistence type="predicted"/>
<name>A0A3E1HKT7_9MYCO</name>
<reference evidence="1 2" key="1">
    <citation type="submission" date="2018-07" db="EMBL/GenBank/DDBJ databases">
        <title>Whole genome sequence of Mycobacterium uberis.</title>
        <authorList>
            <person name="Benjak A."/>
        </authorList>
    </citation>
    <scope>NUCLEOTIDE SEQUENCE [LARGE SCALE GENOMIC DNA]</scope>
    <source>
        <strain evidence="1 2">Jura</strain>
    </source>
</reference>
<sequence length="151" mass="16440">MFRLPTKQTFSIVLPNISGHRCALLAATNVPLRPQAGWMAGDTLDLNAVLPNSNAQKYFQAYCTALFTVISDPMVARTLATAVSGRQSMSATASIYHFIFRDIVTRLLLQDSGRLIDEWQRKAVGNAYLSVAQRSSSSIVGVSRNANTMGS</sequence>
<evidence type="ECO:0000313" key="2">
    <source>
        <dbReference type="Proteomes" id="UP000258522"/>
    </source>
</evidence>
<gene>
    <name evidence="1" type="ORF">MUBE_00025</name>
</gene>
<comment type="caution">
    <text evidence="1">The sequence shown here is derived from an EMBL/GenBank/DDBJ whole genome shotgun (WGS) entry which is preliminary data.</text>
</comment>
<evidence type="ECO:0000313" key="1">
    <source>
        <dbReference type="EMBL" id="RFD27103.1"/>
    </source>
</evidence>
<keyword evidence="2" id="KW-1185">Reference proteome</keyword>
<protein>
    <submittedName>
        <fullName evidence="1">Uncharacterized protein</fullName>
    </submittedName>
</protein>
<dbReference type="AlphaFoldDB" id="A0A3E1HKT7"/>
<accession>A0A3E1HKT7</accession>